<evidence type="ECO:0000313" key="4">
    <source>
        <dbReference type="Proteomes" id="UP000264541"/>
    </source>
</evidence>
<dbReference type="Pfam" id="PF00534">
    <property type="entry name" value="Glycos_transf_1"/>
    <property type="match status" value="1"/>
</dbReference>
<sequence>MKILYVTTISGTINAFLVPHIKMLLKQGHSVDIACNIISPIKEQLLEPGCRIFNIEFQRSPLSKKNYLAYKSIKKLIQEEKYDLIHTHTPVASFLTRLSCRNMSNIKVLYTAHGFHFYKGAPLKNLLIYYNIEKNLAKHTDAIITINQEDYISAKKFKLKKVNSVYKSHGIGIDLNKFSPSNINEKLNLRKEYGYKSDDFILFFAAELNHNKHQDLLINAVSILKDKIPNINLLLAGEGPLMNQYEELVEMLELKNNISFLGRRNDVHNLLKLSDIGVASSRREGLPVNVMEAMATGLPLVVTDCRGNRDLVRDGENGYVVEIEDEEGFARAVKSLYDSWNLREDFSKRSLEFIKQFALENVLEEIKSIYTLTCPNFCKVESENDNK</sequence>
<gene>
    <name evidence="3" type="ORF">D0469_16030</name>
</gene>
<feature type="domain" description="Glycosyltransferase subfamily 4-like N-terminal" evidence="2">
    <location>
        <begin position="2"/>
        <end position="147"/>
    </location>
</feature>
<proteinExistence type="predicted"/>
<organism evidence="3 4">
    <name type="scientific">Peribacillus saganii</name>
    <dbReference type="NCBI Taxonomy" id="2303992"/>
    <lineage>
        <taxon>Bacteria</taxon>
        <taxon>Bacillati</taxon>
        <taxon>Bacillota</taxon>
        <taxon>Bacilli</taxon>
        <taxon>Bacillales</taxon>
        <taxon>Bacillaceae</taxon>
        <taxon>Peribacillus</taxon>
    </lineage>
</organism>
<dbReference type="GO" id="GO:0016757">
    <property type="term" value="F:glycosyltransferase activity"/>
    <property type="evidence" value="ECO:0007669"/>
    <property type="project" value="InterPro"/>
</dbReference>
<dbReference type="EMBL" id="QVTE01000046">
    <property type="protein sequence ID" value="RFU67125.1"/>
    <property type="molecule type" value="Genomic_DNA"/>
</dbReference>
<evidence type="ECO:0000259" key="2">
    <source>
        <dbReference type="Pfam" id="PF13477"/>
    </source>
</evidence>
<comment type="caution">
    <text evidence="3">The sequence shown here is derived from an EMBL/GenBank/DDBJ whole genome shotgun (WGS) entry which is preliminary data.</text>
</comment>
<accession>A0A372LKG9</accession>
<dbReference type="InterPro" id="IPR028098">
    <property type="entry name" value="Glyco_trans_4-like_N"/>
</dbReference>
<dbReference type="SUPFAM" id="SSF53756">
    <property type="entry name" value="UDP-Glycosyltransferase/glycogen phosphorylase"/>
    <property type="match status" value="1"/>
</dbReference>
<dbReference type="Gene3D" id="3.40.50.2000">
    <property type="entry name" value="Glycogen Phosphorylase B"/>
    <property type="match status" value="2"/>
</dbReference>
<name>A0A372LKG9_9BACI</name>
<dbReference type="InterPro" id="IPR001296">
    <property type="entry name" value="Glyco_trans_1"/>
</dbReference>
<evidence type="ECO:0000259" key="1">
    <source>
        <dbReference type="Pfam" id="PF00534"/>
    </source>
</evidence>
<dbReference type="Proteomes" id="UP000264541">
    <property type="component" value="Unassembled WGS sequence"/>
</dbReference>
<dbReference type="Pfam" id="PF13477">
    <property type="entry name" value="Glyco_trans_4_2"/>
    <property type="match status" value="1"/>
</dbReference>
<dbReference type="AlphaFoldDB" id="A0A372LKG9"/>
<keyword evidence="3" id="KW-0808">Transferase</keyword>
<dbReference type="PANTHER" id="PTHR12526:SF630">
    <property type="entry name" value="GLYCOSYLTRANSFERASE"/>
    <property type="match status" value="1"/>
</dbReference>
<dbReference type="PANTHER" id="PTHR12526">
    <property type="entry name" value="GLYCOSYLTRANSFERASE"/>
    <property type="match status" value="1"/>
</dbReference>
<dbReference type="RefSeq" id="WP_117327732.1">
    <property type="nucleotide sequence ID" value="NZ_QVTE01000046.1"/>
</dbReference>
<evidence type="ECO:0000313" key="3">
    <source>
        <dbReference type="EMBL" id="RFU67125.1"/>
    </source>
</evidence>
<protein>
    <submittedName>
        <fullName evidence="3">Glycosyltransferase family 1 protein</fullName>
    </submittedName>
</protein>
<reference evidence="3 4" key="1">
    <citation type="submission" date="2018-08" db="EMBL/GenBank/DDBJ databases">
        <title>Bacillus chawlae sp. nov., Bacillus glennii sp. nov., and Bacillus saganii sp. nov. Isolated from the Vehicle Assembly Building at Kennedy Space Center where the Viking Spacecraft were Assembled.</title>
        <authorList>
            <person name="Seuylemezian A."/>
            <person name="Vaishampayan P."/>
        </authorList>
    </citation>
    <scope>NUCLEOTIDE SEQUENCE [LARGE SCALE GENOMIC DNA]</scope>
    <source>
        <strain evidence="3 4">V47-23a</strain>
    </source>
</reference>
<dbReference type="CDD" id="cd03808">
    <property type="entry name" value="GT4_CapM-like"/>
    <property type="match status" value="1"/>
</dbReference>
<keyword evidence="4" id="KW-1185">Reference proteome</keyword>
<feature type="domain" description="Glycosyl transferase family 1" evidence="1">
    <location>
        <begin position="188"/>
        <end position="350"/>
    </location>
</feature>
<dbReference type="OrthoDB" id="9806653at2"/>